<dbReference type="OrthoDB" id="4776522at2759"/>
<protein>
    <submittedName>
        <fullName evidence="2">Uncharacterized protein</fullName>
    </submittedName>
</protein>
<feature type="region of interest" description="Disordered" evidence="1">
    <location>
        <begin position="242"/>
        <end position="309"/>
    </location>
</feature>
<accession>A0A0G2EF98</accession>
<reference evidence="2 3" key="2">
    <citation type="submission" date="2015-05" db="EMBL/GenBank/DDBJ databases">
        <authorList>
            <person name="Morales-Cruz A."/>
            <person name="Amrine K.C."/>
            <person name="Cantu D."/>
        </authorList>
    </citation>
    <scope>NUCLEOTIDE SEQUENCE [LARGE SCALE GENOMIC DNA]</scope>
    <source>
        <strain evidence="2">UCRPC4</strain>
    </source>
</reference>
<reference evidence="2 3" key="1">
    <citation type="submission" date="2015-05" db="EMBL/GenBank/DDBJ databases">
        <title>Distinctive expansion of gene families associated with plant cell wall degradation and secondary metabolism in the genomes of grapevine trunk pathogens.</title>
        <authorList>
            <person name="Lawrence D.P."/>
            <person name="Travadon R."/>
            <person name="Rolshausen P.E."/>
            <person name="Baumgartner K."/>
        </authorList>
    </citation>
    <scope>NUCLEOTIDE SEQUENCE [LARGE SCALE GENOMIC DNA]</scope>
    <source>
        <strain evidence="2">UCRPC4</strain>
    </source>
</reference>
<dbReference type="Proteomes" id="UP000053317">
    <property type="component" value="Unassembled WGS sequence"/>
</dbReference>
<sequence length="367" mass="41134">MARHVHIHQAACTHLTVTRLYGPYVTCNLCKKTPKIGWVPSLSGKPLSEQPETNQLSPWIKEAIKNGHYTSEQVQMLIQQKQDVRNIISLAEERCLSTITGQRSSPHLQASTFSESTVLSTDVALSLSKVLSNENEAPERQTSFHAWDRVKQDYPIRQLPLEPICHARICHRCRMTFKDRAYTSLGDVLGPAPKFTAQHELDNRRLSDSNIVKGIGGRRLRRVVTTIADHRRMTNANNILGHEQQDHSMNRQTPNDEEDHFYDTYSTGDNYEHSFNDIENGNEIAGRENQSESDHEPTASRWKPFPRETADIAPPTGHHTYMGISASLPDIAEDPEVSEGGEVEVENGLAVTEEGVSSSAADIILQP</sequence>
<feature type="compositionally biased region" description="Basic and acidic residues" evidence="1">
    <location>
        <begin position="285"/>
        <end position="298"/>
    </location>
</feature>
<gene>
    <name evidence="2" type="ORF">UCRPC4_g03825</name>
</gene>
<dbReference type="AlphaFoldDB" id="A0A0G2EF98"/>
<proteinExistence type="predicted"/>
<keyword evidence="3" id="KW-1185">Reference proteome</keyword>
<organism evidence="2 3">
    <name type="scientific">Phaeomoniella chlamydospora</name>
    <name type="common">Phaeoacremonium chlamydosporum</name>
    <dbReference type="NCBI Taxonomy" id="158046"/>
    <lineage>
        <taxon>Eukaryota</taxon>
        <taxon>Fungi</taxon>
        <taxon>Dikarya</taxon>
        <taxon>Ascomycota</taxon>
        <taxon>Pezizomycotina</taxon>
        <taxon>Eurotiomycetes</taxon>
        <taxon>Chaetothyriomycetidae</taxon>
        <taxon>Phaeomoniellales</taxon>
        <taxon>Phaeomoniellaceae</taxon>
        <taxon>Phaeomoniella</taxon>
    </lineage>
</organism>
<name>A0A0G2EF98_PHACM</name>
<dbReference type="EMBL" id="LCWF01000087">
    <property type="protein sequence ID" value="KKY21129.1"/>
    <property type="molecule type" value="Genomic_DNA"/>
</dbReference>
<comment type="caution">
    <text evidence="2">The sequence shown here is derived from an EMBL/GenBank/DDBJ whole genome shotgun (WGS) entry which is preliminary data.</text>
</comment>
<evidence type="ECO:0000313" key="3">
    <source>
        <dbReference type="Proteomes" id="UP000053317"/>
    </source>
</evidence>
<evidence type="ECO:0000313" key="2">
    <source>
        <dbReference type="EMBL" id="KKY21129.1"/>
    </source>
</evidence>
<evidence type="ECO:0000256" key="1">
    <source>
        <dbReference type="SAM" id="MobiDB-lite"/>
    </source>
</evidence>